<dbReference type="SUPFAM" id="SSF53218">
    <property type="entry name" value="Molybdenum cofactor biosynthesis proteins"/>
    <property type="match status" value="1"/>
</dbReference>
<evidence type="ECO:0000313" key="9">
    <source>
        <dbReference type="EMBL" id="MSN95854.1"/>
    </source>
</evidence>
<dbReference type="GO" id="GO:0046872">
    <property type="term" value="F:metal ion binding"/>
    <property type="evidence" value="ECO:0007669"/>
    <property type="project" value="UniProtKB-UniRule"/>
</dbReference>
<keyword evidence="7" id="KW-1133">Transmembrane helix</keyword>
<dbReference type="PANTHER" id="PTHR10192:SF5">
    <property type="entry name" value="GEPHYRIN"/>
    <property type="match status" value="1"/>
</dbReference>
<keyword evidence="6 9" id="KW-0808">Transferase</keyword>
<dbReference type="InterPro" id="IPR036688">
    <property type="entry name" value="MoeA_C_domain_IV_sf"/>
</dbReference>
<dbReference type="Gene3D" id="2.40.340.10">
    <property type="entry name" value="MoeA, C-terminal, domain IV"/>
    <property type="match status" value="1"/>
</dbReference>
<dbReference type="Gene3D" id="2.170.190.11">
    <property type="entry name" value="Molybdopterin biosynthesis moea protein, domain 3"/>
    <property type="match status" value="1"/>
</dbReference>
<keyword evidence="4 6" id="KW-0501">Molybdenum cofactor biosynthesis</keyword>
<comment type="function">
    <text evidence="1 6">Catalyzes the insertion of molybdate into adenylated molybdopterin with the concomitant release of AMP.</text>
</comment>
<feature type="transmembrane region" description="Helical" evidence="7">
    <location>
        <begin position="291"/>
        <end position="314"/>
    </location>
</feature>
<evidence type="ECO:0000256" key="4">
    <source>
        <dbReference type="ARBA" id="ARBA00023150"/>
    </source>
</evidence>
<keyword evidence="7" id="KW-0812">Transmembrane</keyword>
<evidence type="ECO:0000256" key="6">
    <source>
        <dbReference type="RuleBase" id="RU365090"/>
    </source>
</evidence>
<dbReference type="EC" id="2.10.1.1" evidence="6"/>
<keyword evidence="7" id="KW-0472">Membrane</keyword>
<dbReference type="Gene3D" id="3.40.980.10">
    <property type="entry name" value="MoaB/Mog-like domain"/>
    <property type="match status" value="1"/>
</dbReference>
<dbReference type="GO" id="GO:0006777">
    <property type="term" value="P:Mo-molybdopterin cofactor biosynthetic process"/>
    <property type="evidence" value="ECO:0007669"/>
    <property type="project" value="UniProtKB-UniRule"/>
</dbReference>
<dbReference type="EMBL" id="VWSJ01000003">
    <property type="protein sequence ID" value="MSN95854.1"/>
    <property type="molecule type" value="Genomic_DNA"/>
</dbReference>
<dbReference type="Proteomes" id="UP000476338">
    <property type="component" value="Unassembled WGS sequence"/>
</dbReference>
<organism evidence="9 10">
    <name type="scientific">Campylobacter portucalensis</name>
    <dbReference type="NCBI Taxonomy" id="2608384"/>
    <lineage>
        <taxon>Bacteria</taxon>
        <taxon>Pseudomonadati</taxon>
        <taxon>Campylobacterota</taxon>
        <taxon>Epsilonproteobacteria</taxon>
        <taxon>Campylobacterales</taxon>
        <taxon>Campylobacteraceae</taxon>
        <taxon>Campylobacter</taxon>
    </lineage>
</organism>
<dbReference type="InterPro" id="IPR038987">
    <property type="entry name" value="MoeA-like"/>
</dbReference>
<dbReference type="InterPro" id="IPR005111">
    <property type="entry name" value="MoeA_C_domain_IV"/>
</dbReference>
<reference evidence="9 10" key="1">
    <citation type="submission" date="2019-09" db="EMBL/GenBank/DDBJ databases">
        <authorList>
            <person name="Silva M."/>
            <person name="Pereira G."/>
            <person name="Lopes-Da-Costa L."/>
            <person name="Silva E."/>
        </authorList>
    </citation>
    <scope>NUCLEOTIDE SEQUENCE [LARGE SCALE GENOMIC DNA]</scope>
    <source>
        <strain evidence="9 10">FMV-PI01</strain>
    </source>
</reference>
<dbReference type="InterPro" id="IPR005110">
    <property type="entry name" value="MoeA_linker/N"/>
</dbReference>
<name>A0A6L5WFS7_9BACT</name>
<evidence type="ECO:0000313" key="10">
    <source>
        <dbReference type="Proteomes" id="UP000476338"/>
    </source>
</evidence>
<dbReference type="SUPFAM" id="SSF63882">
    <property type="entry name" value="MoeA N-terminal region -like"/>
    <property type="match status" value="1"/>
</dbReference>
<dbReference type="CDD" id="cd00887">
    <property type="entry name" value="MoeA"/>
    <property type="match status" value="1"/>
</dbReference>
<reference evidence="9 10" key="2">
    <citation type="submission" date="2020-03" db="EMBL/GenBank/DDBJ databases">
        <title>Campylobacter portucalensis sp. nov., a new species of Campylobacter isolated from the reproductive tract of bulls.</title>
        <authorList>
            <person name="Silva M.F."/>
            <person name="Pereira G."/>
            <person name="Carneiro C."/>
            <person name="Hemphill A."/>
            <person name="Mateus L."/>
            <person name="Lopes-Da-Costa L."/>
            <person name="Silva E."/>
        </authorList>
    </citation>
    <scope>NUCLEOTIDE SEQUENCE [LARGE SCALE GENOMIC DNA]</scope>
    <source>
        <strain evidence="9 10">FMV-PI01</strain>
    </source>
</reference>
<feature type="domain" description="MoaB/Mog" evidence="8">
    <location>
        <begin position="178"/>
        <end position="316"/>
    </location>
</feature>
<proteinExistence type="inferred from homology"/>
<dbReference type="Pfam" id="PF03454">
    <property type="entry name" value="MoeA_C"/>
    <property type="match status" value="1"/>
</dbReference>
<dbReference type="Pfam" id="PF00994">
    <property type="entry name" value="MoCF_biosynth"/>
    <property type="match status" value="1"/>
</dbReference>
<dbReference type="SUPFAM" id="SSF63867">
    <property type="entry name" value="MoeA C-terminal domain-like"/>
    <property type="match status" value="1"/>
</dbReference>
<evidence type="ECO:0000256" key="3">
    <source>
        <dbReference type="ARBA" id="ARBA00010763"/>
    </source>
</evidence>
<dbReference type="GO" id="GO:0005829">
    <property type="term" value="C:cytosol"/>
    <property type="evidence" value="ECO:0007669"/>
    <property type="project" value="TreeGrafter"/>
</dbReference>
<dbReference type="Pfam" id="PF03453">
    <property type="entry name" value="MoeA_N"/>
    <property type="match status" value="1"/>
</dbReference>
<evidence type="ECO:0000256" key="1">
    <source>
        <dbReference type="ARBA" id="ARBA00002901"/>
    </source>
</evidence>
<comment type="cofactor">
    <cofactor evidence="6">
        <name>Mg(2+)</name>
        <dbReference type="ChEBI" id="CHEBI:18420"/>
    </cofactor>
</comment>
<evidence type="ECO:0000256" key="5">
    <source>
        <dbReference type="ARBA" id="ARBA00047317"/>
    </source>
</evidence>
<keyword evidence="6" id="KW-0460">Magnesium</keyword>
<evidence type="ECO:0000256" key="2">
    <source>
        <dbReference type="ARBA" id="ARBA00005046"/>
    </source>
</evidence>
<evidence type="ECO:0000259" key="8">
    <source>
        <dbReference type="SMART" id="SM00852"/>
    </source>
</evidence>
<dbReference type="SMART" id="SM00852">
    <property type="entry name" value="MoCF_biosynth"/>
    <property type="match status" value="1"/>
</dbReference>
<comment type="similarity">
    <text evidence="3 6">Belongs to the MoeA family.</text>
</comment>
<dbReference type="PANTHER" id="PTHR10192">
    <property type="entry name" value="MOLYBDOPTERIN BIOSYNTHESIS PROTEIN"/>
    <property type="match status" value="1"/>
</dbReference>
<dbReference type="AlphaFoldDB" id="A0A6L5WFS7"/>
<dbReference type="InterPro" id="IPR036425">
    <property type="entry name" value="MoaB/Mog-like_dom_sf"/>
</dbReference>
<evidence type="ECO:0000256" key="7">
    <source>
        <dbReference type="SAM" id="Phobius"/>
    </source>
</evidence>
<comment type="catalytic activity">
    <reaction evidence="5">
        <text>adenylyl-molybdopterin + molybdate = Mo-molybdopterin + AMP + H(+)</text>
        <dbReference type="Rhea" id="RHEA:35047"/>
        <dbReference type="ChEBI" id="CHEBI:15378"/>
        <dbReference type="ChEBI" id="CHEBI:36264"/>
        <dbReference type="ChEBI" id="CHEBI:62727"/>
        <dbReference type="ChEBI" id="CHEBI:71302"/>
        <dbReference type="ChEBI" id="CHEBI:456215"/>
        <dbReference type="EC" id="2.10.1.1"/>
    </reaction>
</comment>
<dbReference type="GO" id="GO:0061599">
    <property type="term" value="F:molybdopterin molybdotransferase activity"/>
    <property type="evidence" value="ECO:0007669"/>
    <property type="project" value="UniProtKB-UniRule"/>
</dbReference>
<comment type="caution">
    <text evidence="9">The sequence shown here is derived from an EMBL/GenBank/DDBJ whole genome shotgun (WGS) entry which is preliminary data.</text>
</comment>
<keyword evidence="6" id="KW-0500">Molybdenum</keyword>
<gene>
    <name evidence="9" type="ORF">F1B92_01360</name>
</gene>
<dbReference type="RefSeq" id="WP_154570127.1">
    <property type="nucleotide sequence ID" value="NZ_VWSJ01000003.1"/>
</dbReference>
<dbReference type="UniPathway" id="UPA00344"/>
<dbReference type="InterPro" id="IPR036135">
    <property type="entry name" value="MoeA_linker/N_sf"/>
</dbReference>
<dbReference type="InterPro" id="IPR001453">
    <property type="entry name" value="MoaB/Mog_dom"/>
</dbReference>
<keyword evidence="10" id="KW-1185">Reference proteome</keyword>
<comment type="pathway">
    <text evidence="2 6">Cofactor biosynthesis; molybdopterin biosynthesis.</text>
</comment>
<sequence>MIKTDFLSYETTLDILKKHLISWDRIEKVSITNALNRHLACDILAPDNHPKFETSAMDGYAIKFDENKQIYKILGDTPAGTLNEVRLQNDECIKTFTGSLMAKNSDTLVPVENVKINKNQIEIIKPVKKGFAVRKIGESYKKGEILLKKGTKISYSEIALLAELGEFHISVFVRPRVGILATGSEIRDLGESLENPAQIRSSNHIAIASMVNLMGCESIILPIVKDEPKIVEKAILNSLKFCDILITTGGVSMGDYDFVKEALNKNLEIIVNGASIKPGRHIKIAKIEDKFIFALPGFPFSAMVMCVLYVRVLVESLFCATKNHYINAILQDDYIKKSPFLEFVACSLEIDKKCVLTANLKGKKDGSSAIINNLNKNAALLVIPPEQKSYKKGDLVQILQMV</sequence>
<dbReference type="Gene3D" id="3.90.105.10">
    <property type="entry name" value="Molybdopterin biosynthesis moea protein, domain 2"/>
    <property type="match status" value="1"/>
</dbReference>
<accession>A0A6L5WFS7</accession>
<protein>
    <recommendedName>
        <fullName evidence="6">Molybdopterin molybdenumtransferase</fullName>
        <ecNumber evidence="6">2.10.1.1</ecNumber>
    </recommendedName>
</protein>
<keyword evidence="6" id="KW-0479">Metal-binding</keyword>